<dbReference type="Gene3D" id="3.30.70.3580">
    <property type="entry name" value="Antirestriction protein"/>
    <property type="match status" value="1"/>
</dbReference>
<evidence type="ECO:0008006" key="3">
    <source>
        <dbReference type="Google" id="ProtNLM"/>
    </source>
</evidence>
<reference evidence="1 2" key="1">
    <citation type="submission" date="2024-02" db="EMBL/GenBank/DDBJ databases">
        <title>Bacteria isolated from the canopy kelp, Nereocystis luetkeana.</title>
        <authorList>
            <person name="Pfister C.A."/>
            <person name="Younker I.T."/>
            <person name="Light S.H."/>
        </authorList>
    </citation>
    <scope>NUCLEOTIDE SEQUENCE [LARGE SCALE GENOMIC DNA]</scope>
    <source>
        <strain evidence="1 2">TI.1.05</strain>
    </source>
</reference>
<comment type="caution">
    <text evidence="1">The sequence shown here is derived from an EMBL/GenBank/DDBJ whole genome shotgun (WGS) entry which is preliminary data.</text>
</comment>
<organism evidence="1 2">
    <name type="scientific">Psychromonas aquatilis</name>
    <dbReference type="NCBI Taxonomy" id="2005072"/>
    <lineage>
        <taxon>Bacteria</taxon>
        <taxon>Pseudomonadati</taxon>
        <taxon>Pseudomonadota</taxon>
        <taxon>Gammaproteobacteria</taxon>
        <taxon>Alteromonadales</taxon>
        <taxon>Psychromonadaceae</taxon>
        <taxon>Psychromonas</taxon>
    </lineage>
</organism>
<protein>
    <recommendedName>
        <fullName evidence="3">Immunity protein 42 of polymorphic toxin system</fullName>
    </recommendedName>
</protein>
<proteinExistence type="predicted"/>
<keyword evidence="2" id="KW-1185">Reference proteome</keyword>
<evidence type="ECO:0000313" key="2">
    <source>
        <dbReference type="Proteomes" id="UP001369082"/>
    </source>
</evidence>
<dbReference type="RefSeq" id="WP_341598086.1">
    <property type="nucleotide sequence ID" value="NZ_JBAKAZ010000035.1"/>
</dbReference>
<gene>
    <name evidence="1" type="ORF">V6256_10085</name>
</gene>
<evidence type="ECO:0000313" key="1">
    <source>
        <dbReference type="EMBL" id="MEL0629953.1"/>
    </source>
</evidence>
<name>A0ABU9GRJ2_9GAMM</name>
<sequence length="144" mass="16899">MFGDDPFNGLPLSIYAEHLFYSGMKQLVKGYDGDSFDFVKITEANDFDFEQNGVFPYCDDCDNELSMRSRESGMNIKVSIKSSSFIVWVLVIEQIFNKLEPGKTKTKLMNIFQDFMYSYSRMVDKDNIPLFNEDEKYQIYKYLD</sequence>
<dbReference type="EMBL" id="JBAKAZ010000035">
    <property type="protein sequence ID" value="MEL0629953.1"/>
    <property type="molecule type" value="Genomic_DNA"/>
</dbReference>
<accession>A0ABU9GRJ2</accession>
<dbReference type="InterPro" id="IPR042297">
    <property type="entry name" value="Antirestriction_sf"/>
</dbReference>
<dbReference type="Proteomes" id="UP001369082">
    <property type="component" value="Unassembled WGS sequence"/>
</dbReference>